<proteinExistence type="predicted"/>
<dbReference type="InterPro" id="IPR005171">
    <property type="entry name" value="Cyt_c_oxidase_su4_prok"/>
</dbReference>
<dbReference type="GO" id="GO:0005886">
    <property type="term" value="C:plasma membrane"/>
    <property type="evidence" value="ECO:0007669"/>
    <property type="project" value="UniProtKB-SubCell"/>
</dbReference>
<evidence type="ECO:0000313" key="7">
    <source>
        <dbReference type="Proteomes" id="UP000515733"/>
    </source>
</evidence>
<evidence type="ECO:0000256" key="3">
    <source>
        <dbReference type="ARBA" id="ARBA00022692"/>
    </source>
</evidence>
<keyword evidence="3" id="KW-0812">Transmembrane</keyword>
<keyword evidence="2" id="KW-1003">Cell membrane</keyword>
<evidence type="ECO:0008006" key="8">
    <source>
        <dbReference type="Google" id="ProtNLM"/>
    </source>
</evidence>
<organism evidence="6 7">
    <name type="scientific">Denitratisoma oestradiolicum</name>
    <dbReference type="NCBI Taxonomy" id="311182"/>
    <lineage>
        <taxon>Bacteria</taxon>
        <taxon>Pseudomonadati</taxon>
        <taxon>Pseudomonadota</taxon>
        <taxon>Betaproteobacteria</taxon>
        <taxon>Nitrosomonadales</taxon>
        <taxon>Sterolibacteriaceae</taxon>
        <taxon>Denitratisoma</taxon>
    </lineage>
</organism>
<comment type="subcellular location">
    <subcellularLocation>
        <location evidence="1">Cell membrane</location>
        <topology evidence="1">Multi-pass membrane protein</topology>
    </subcellularLocation>
</comment>
<dbReference type="EMBL" id="LR778301">
    <property type="protein sequence ID" value="CAB1370417.1"/>
    <property type="molecule type" value="Genomic_DNA"/>
</dbReference>
<gene>
    <name evidence="6" type="ORF">DENOEST_3263</name>
</gene>
<evidence type="ECO:0000256" key="5">
    <source>
        <dbReference type="ARBA" id="ARBA00023136"/>
    </source>
</evidence>
<dbReference type="Pfam" id="PF03626">
    <property type="entry name" value="COX4_pro"/>
    <property type="match status" value="1"/>
</dbReference>
<dbReference type="KEGG" id="doe:DENOEST_3263"/>
<evidence type="ECO:0000256" key="4">
    <source>
        <dbReference type="ARBA" id="ARBA00022989"/>
    </source>
</evidence>
<dbReference type="Proteomes" id="UP000515733">
    <property type="component" value="Chromosome"/>
</dbReference>
<accession>A0A6S6Y4Q8</accession>
<keyword evidence="5" id="KW-0472">Membrane</keyword>
<reference evidence="6 7" key="1">
    <citation type="submission" date="2020-03" db="EMBL/GenBank/DDBJ databases">
        <authorList>
            <consortium name="Genoscope - CEA"/>
            <person name="William W."/>
        </authorList>
    </citation>
    <scope>NUCLEOTIDE SEQUENCE [LARGE SCALE GENOMIC DNA]</scope>
    <source>
        <strain evidence="7">DSM 16959</strain>
    </source>
</reference>
<evidence type="ECO:0000313" key="6">
    <source>
        <dbReference type="EMBL" id="CAB1370417.1"/>
    </source>
</evidence>
<protein>
    <recommendedName>
        <fullName evidence="8">Cytochrome C oxidase subunit IV</fullName>
    </recommendedName>
</protein>
<name>A0A6S6Y4Q8_9PROT</name>
<dbReference type="AlphaFoldDB" id="A0A6S6Y4Q8"/>
<sequence>MTSSFLQFSPRAVWVLLVTATGLTFAAGEWMASGRLLIVGVLALALVKGSLVALDFMELRHAPALWRRIVLGWLLLVVSGIVFAYLKGSS</sequence>
<evidence type="ECO:0000256" key="1">
    <source>
        <dbReference type="ARBA" id="ARBA00004651"/>
    </source>
</evidence>
<keyword evidence="4" id="KW-1133">Transmembrane helix</keyword>
<dbReference type="RefSeq" id="WP_145771491.1">
    <property type="nucleotide sequence ID" value="NZ_LR778301.1"/>
</dbReference>
<keyword evidence="7" id="KW-1185">Reference proteome</keyword>
<dbReference type="OrthoDB" id="9181004at2"/>
<evidence type="ECO:0000256" key="2">
    <source>
        <dbReference type="ARBA" id="ARBA00022475"/>
    </source>
</evidence>